<evidence type="ECO:0000256" key="1">
    <source>
        <dbReference type="ARBA" id="ARBA00000085"/>
    </source>
</evidence>
<name>A0ABV7ZDK2_9DEIO</name>
<dbReference type="InterPro" id="IPR036890">
    <property type="entry name" value="HATPase_C_sf"/>
</dbReference>
<feature type="transmembrane region" description="Helical" evidence="7">
    <location>
        <begin position="20"/>
        <end position="36"/>
    </location>
</feature>
<evidence type="ECO:0000256" key="6">
    <source>
        <dbReference type="ARBA" id="ARBA00023012"/>
    </source>
</evidence>
<evidence type="ECO:0000256" key="2">
    <source>
        <dbReference type="ARBA" id="ARBA00012438"/>
    </source>
</evidence>
<dbReference type="PANTHER" id="PTHR43711:SF1">
    <property type="entry name" value="HISTIDINE KINASE 1"/>
    <property type="match status" value="1"/>
</dbReference>
<dbReference type="Gene3D" id="3.30.565.10">
    <property type="entry name" value="Histidine kinase-like ATPase, C-terminal domain"/>
    <property type="match status" value="1"/>
</dbReference>
<evidence type="ECO:0000313" key="10">
    <source>
        <dbReference type="Proteomes" id="UP001595803"/>
    </source>
</evidence>
<evidence type="ECO:0000313" key="9">
    <source>
        <dbReference type="EMBL" id="MFC3834280.1"/>
    </source>
</evidence>
<dbReference type="SMART" id="SM00387">
    <property type="entry name" value="HATPase_c"/>
    <property type="match status" value="1"/>
</dbReference>
<evidence type="ECO:0000256" key="5">
    <source>
        <dbReference type="ARBA" id="ARBA00022777"/>
    </source>
</evidence>
<dbReference type="InterPro" id="IPR050736">
    <property type="entry name" value="Sensor_HK_Regulatory"/>
</dbReference>
<keyword evidence="10" id="KW-1185">Reference proteome</keyword>
<dbReference type="InterPro" id="IPR036097">
    <property type="entry name" value="HisK_dim/P_sf"/>
</dbReference>
<keyword evidence="3" id="KW-0597">Phosphoprotein</keyword>
<comment type="catalytic activity">
    <reaction evidence="1">
        <text>ATP + protein L-histidine = ADP + protein N-phospho-L-histidine.</text>
        <dbReference type="EC" id="2.7.13.3"/>
    </reaction>
</comment>
<keyword evidence="7" id="KW-0472">Membrane</keyword>
<dbReference type="EC" id="2.7.13.3" evidence="2"/>
<gene>
    <name evidence="9" type="ORF">ACFOSB_15615</name>
</gene>
<keyword evidence="7" id="KW-1133">Transmembrane helix</keyword>
<dbReference type="Pfam" id="PF00512">
    <property type="entry name" value="HisKA"/>
    <property type="match status" value="1"/>
</dbReference>
<dbReference type="GO" id="GO:0016301">
    <property type="term" value="F:kinase activity"/>
    <property type="evidence" value="ECO:0007669"/>
    <property type="project" value="UniProtKB-KW"/>
</dbReference>
<proteinExistence type="predicted"/>
<dbReference type="EMBL" id="JBHRZG010000022">
    <property type="protein sequence ID" value="MFC3834280.1"/>
    <property type="molecule type" value="Genomic_DNA"/>
</dbReference>
<comment type="caution">
    <text evidence="9">The sequence shown here is derived from an EMBL/GenBank/DDBJ whole genome shotgun (WGS) entry which is preliminary data.</text>
</comment>
<feature type="domain" description="Histidine kinase" evidence="8">
    <location>
        <begin position="297"/>
        <end position="510"/>
    </location>
</feature>
<sequence length="515" mass="54506">MSDPRRAALFPPLRLPLPDGTVWTVALLLLAAVLIVDMVTPAALVVGTLLSASVAFALLGASGRATWPLVGLGVLANVIAGVVNGTRDGWNGIDIANRVVSIVAVVLVGWLTHRARQAGERAAQLREDERQLTRERALRQLAQDMGGPLGEAEFVDRAAHALHRLTGAAQVEIGVLERATLRGPHAAVTTPGAAGPSRLGQRLPLEFLARPSGASGERARDVWAADGGDVFLARLRRPGSGDLLIIVTAPASPPALMAEATAALQPLLERTALLDDLRGSRAQLAERGELLRDLVYAFSHDLRTPLMANAMNMDAALRGAYGQLPDDYRATLENGLAANETLLALADQLLLVAKYESGEDDPPDDEGRVNLRDVVLGVVGDLRARAAGRRVTIETDLEGAAVAGRRHDLRRAAQNLLENAVKFSPPGGTVRVTVRAGDDATLTVQDEGPGVPTGAQARLFQRFRPGGAGRGTGLGLYLTRRIAEAHGGEVRYDRTAQARSVFTLTLPLAPEAPYA</sequence>
<feature type="transmembrane region" description="Helical" evidence="7">
    <location>
        <begin position="95"/>
        <end position="112"/>
    </location>
</feature>
<reference evidence="10" key="1">
    <citation type="journal article" date="2019" name="Int. J. Syst. Evol. Microbiol.">
        <title>The Global Catalogue of Microorganisms (GCM) 10K type strain sequencing project: providing services to taxonomists for standard genome sequencing and annotation.</title>
        <authorList>
            <consortium name="The Broad Institute Genomics Platform"/>
            <consortium name="The Broad Institute Genome Sequencing Center for Infectious Disease"/>
            <person name="Wu L."/>
            <person name="Ma J."/>
        </authorList>
    </citation>
    <scope>NUCLEOTIDE SEQUENCE [LARGE SCALE GENOMIC DNA]</scope>
    <source>
        <strain evidence="10">CCTCC AB 2017081</strain>
    </source>
</reference>
<keyword evidence="5 9" id="KW-0418">Kinase</keyword>
<evidence type="ECO:0000256" key="3">
    <source>
        <dbReference type="ARBA" id="ARBA00022553"/>
    </source>
</evidence>
<protein>
    <recommendedName>
        <fullName evidence="2">histidine kinase</fullName>
        <ecNumber evidence="2">2.7.13.3</ecNumber>
    </recommendedName>
</protein>
<accession>A0ABV7ZDK2</accession>
<dbReference type="CDD" id="cd00075">
    <property type="entry name" value="HATPase"/>
    <property type="match status" value="1"/>
</dbReference>
<dbReference type="PANTHER" id="PTHR43711">
    <property type="entry name" value="TWO-COMPONENT HISTIDINE KINASE"/>
    <property type="match status" value="1"/>
</dbReference>
<dbReference type="SUPFAM" id="SSF47384">
    <property type="entry name" value="Homodimeric domain of signal transducing histidine kinase"/>
    <property type="match status" value="1"/>
</dbReference>
<dbReference type="RefSeq" id="WP_380102783.1">
    <property type="nucleotide sequence ID" value="NZ_JBHRZG010000022.1"/>
</dbReference>
<dbReference type="InterPro" id="IPR005467">
    <property type="entry name" value="His_kinase_dom"/>
</dbReference>
<dbReference type="PROSITE" id="PS50109">
    <property type="entry name" value="HIS_KIN"/>
    <property type="match status" value="1"/>
</dbReference>
<dbReference type="SUPFAM" id="SSF55874">
    <property type="entry name" value="ATPase domain of HSP90 chaperone/DNA topoisomerase II/histidine kinase"/>
    <property type="match status" value="1"/>
</dbReference>
<keyword evidence="4" id="KW-0808">Transferase</keyword>
<keyword evidence="6" id="KW-0902">Two-component regulatory system</keyword>
<dbReference type="PRINTS" id="PR00344">
    <property type="entry name" value="BCTRLSENSOR"/>
</dbReference>
<feature type="transmembrane region" description="Helical" evidence="7">
    <location>
        <begin position="65"/>
        <end position="83"/>
    </location>
</feature>
<dbReference type="Pfam" id="PF02518">
    <property type="entry name" value="HATPase_c"/>
    <property type="match status" value="1"/>
</dbReference>
<organism evidence="9 10">
    <name type="scientific">Deinococcus rufus</name>
    <dbReference type="NCBI Taxonomy" id="2136097"/>
    <lineage>
        <taxon>Bacteria</taxon>
        <taxon>Thermotogati</taxon>
        <taxon>Deinococcota</taxon>
        <taxon>Deinococci</taxon>
        <taxon>Deinococcales</taxon>
        <taxon>Deinococcaceae</taxon>
        <taxon>Deinococcus</taxon>
    </lineage>
</organism>
<evidence type="ECO:0000256" key="7">
    <source>
        <dbReference type="SAM" id="Phobius"/>
    </source>
</evidence>
<feature type="transmembrane region" description="Helical" evidence="7">
    <location>
        <begin position="43"/>
        <end position="59"/>
    </location>
</feature>
<dbReference type="InterPro" id="IPR004358">
    <property type="entry name" value="Sig_transdc_His_kin-like_C"/>
</dbReference>
<dbReference type="InterPro" id="IPR003594">
    <property type="entry name" value="HATPase_dom"/>
</dbReference>
<dbReference type="Proteomes" id="UP001595803">
    <property type="component" value="Unassembled WGS sequence"/>
</dbReference>
<dbReference type="SMART" id="SM00388">
    <property type="entry name" value="HisKA"/>
    <property type="match status" value="1"/>
</dbReference>
<keyword evidence="7" id="KW-0812">Transmembrane</keyword>
<dbReference type="Gene3D" id="1.10.287.130">
    <property type="match status" value="1"/>
</dbReference>
<evidence type="ECO:0000256" key="4">
    <source>
        <dbReference type="ARBA" id="ARBA00022679"/>
    </source>
</evidence>
<evidence type="ECO:0000259" key="8">
    <source>
        <dbReference type="PROSITE" id="PS50109"/>
    </source>
</evidence>
<dbReference type="InterPro" id="IPR003661">
    <property type="entry name" value="HisK_dim/P_dom"/>
</dbReference>